<proteinExistence type="predicted"/>
<evidence type="ECO:0000256" key="1">
    <source>
        <dbReference type="ARBA" id="ARBA00022679"/>
    </source>
</evidence>
<keyword evidence="3" id="KW-0489">Methyltransferase</keyword>
<dbReference type="GO" id="GO:0043770">
    <property type="term" value="F:demethylmenaquinone methyltransferase activity"/>
    <property type="evidence" value="ECO:0007669"/>
    <property type="project" value="UniProtKB-EC"/>
</dbReference>
<dbReference type="CDD" id="cd02440">
    <property type="entry name" value="AdoMet_MTases"/>
    <property type="match status" value="1"/>
</dbReference>
<organism evidence="3 4">
    <name type="scientific">Halosaccharopolyspora lacisalsi</name>
    <dbReference type="NCBI Taxonomy" id="1000566"/>
    <lineage>
        <taxon>Bacteria</taxon>
        <taxon>Bacillati</taxon>
        <taxon>Actinomycetota</taxon>
        <taxon>Actinomycetes</taxon>
        <taxon>Pseudonocardiales</taxon>
        <taxon>Pseudonocardiaceae</taxon>
        <taxon>Halosaccharopolyspora</taxon>
    </lineage>
</organism>
<dbReference type="PANTHER" id="PTHR43861">
    <property type="entry name" value="TRANS-ACONITATE 2-METHYLTRANSFERASE-RELATED"/>
    <property type="match status" value="1"/>
</dbReference>
<dbReference type="EMBL" id="JACGWZ010000002">
    <property type="protein sequence ID" value="MBA8824751.1"/>
    <property type="molecule type" value="Genomic_DNA"/>
</dbReference>
<dbReference type="PANTHER" id="PTHR43861:SF3">
    <property type="entry name" value="PUTATIVE (AFU_ORTHOLOGUE AFUA_2G14390)-RELATED"/>
    <property type="match status" value="1"/>
</dbReference>
<protein>
    <submittedName>
        <fullName evidence="3">Demethylmenaquinone methyltransferase/2-methoxy-6-polyprenyl-1,4-benzoquinol methylase</fullName>
        <ecNumber evidence="3">2.1.1.163</ecNumber>
        <ecNumber evidence="3">2.1.1.201</ecNumber>
    </submittedName>
</protein>
<dbReference type="InterPro" id="IPR041698">
    <property type="entry name" value="Methyltransf_25"/>
</dbReference>
<evidence type="ECO:0000259" key="2">
    <source>
        <dbReference type="Pfam" id="PF13649"/>
    </source>
</evidence>
<dbReference type="Proteomes" id="UP000569329">
    <property type="component" value="Unassembled WGS sequence"/>
</dbReference>
<sequence length="220" mass="24741">MTSPDDATELEQLLEEQAAYYRAVAPEYRDHVLPFPGEDELSEAIDAFQPAGDVLELACGPGTWTGRLLSHAQHVTAVDASAEMLALASARFDDERVRFVRADVFDWTPDRRYDVVFLGFWLSHVPHERFESFWSLVAGCLEPAGRVLFVDDGHRTPDELVEGEWSPVIRRTLADGTHHRVVKIPFRPADLEQRLAHLGWDVRVTATSGPFFWGAGGRRS</sequence>
<name>A0A839DZW0_9PSEU</name>
<dbReference type="EC" id="2.1.1.163" evidence="3"/>
<keyword evidence="1 3" id="KW-0808">Transferase</keyword>
<dbReference type="RefSeq" id="WP_182543975.1">
    <property type="nucleotide sequence ID" value="NZ_JACGWZ010000002.1"/>
</dbReference>
<dbReference type="SUPFAM" id="SSF53335">
    <property type="entry name" value="S-adenosyl-L-methionine-dependent methyltransferases"/>
    <property type="match status" value="1"/>
</dbReference>
<comment type="caution">
    <text evidence="3">The sequence shown here is derived from an EMBL/GenBank/DDBJ whole genome shotgun (WGS) entry which is preliminary data.</text>
</comment>
<dbReference type="GO" id="GO:0032259">
    <property type="term" value="P:methylation"/>
    <property type="evidence" value="ECO:0007669"/>
    <property type="project" value="UniProtKB-KW"/>
</dbReference>
<evidence type="ECO:0000313" key="4">
    <source>
        <dbReference type="Proteomes" id="UP000569329"/>
    </source>
</evidence>
<gene>
    <name evidence="3" type="ORF">FHX42_002098</name>
</gene>
<reference evidence="3 4" key="1">
    <citation type="submission" date="2020-07" db="EMBL/GenBank/DDBJ databases">
        <title>Sequencing the genomes of 1000 actinobacteria strains.</title>
        <authorList>
            <person name="Klenk H.-P."/>
        </authorList>
    </citation>
    <scope>NUCLEOTIDE SEQUENCE [LARGE SCALE GENOMIC DNA]</scope>
    <source>
        <strain evidence="3 4">DSM 45975</strain>
    </source>
</reference>
<dbReference type="EC" id="2.1.1.201" evidence="3"/>
<dbReference type="Pfam" id="PF13649">
    <property type="entry name" value="Methyltransf_25"/>
    <property type="match status" value="1"/>
</dbReference>
<dbReference type="AlphaFoldDB" id="A0A839DZW0"/>
<accession>A0A839DZW0</accession>
<dbReference type="Gene3D" id="3.40.50.150">
    <property type="entry name" value="Vaccinia Virus protein VP39"/>
    <property type="match status" value="1"/>
</dbReference>
<dbReference type="InterPro" id="IPR029063">
    <property type="entry name" value="SAM-dependent_MTases_sf"/>
</dbReference>
<dbReference type="GO" id="GO:0008425">
    <property type="term" value="F:2-methoxy-6-polyprenyl-1,4-benzoquinol methyltransferase activity"/>
    <property type="evidence" value="ECO:0007669"/>
    <property type="project" value="UniProtKB-EC"/>
</dbReference>
<evidence type="ECO:0000313" key="3">
    <source>
        <dbReference type="EMBL" id="MBA8824751.1"/>
    </source>
</evidence>
<keyword evidence="4" id="KW-1185">Reference proteome</keyword>
<feature type="domain" description="Methyltransferase" evidence="2">
    <location>
        <begin position="54"/>
        <end position="145"/>
    </location>
</feature>